<dbReference type="EMBL" id="KZ819298">
    <property type="protein sequence ID" value="PWN96628.1"/>
    <property type="molecule type" value="Genomic_DNA"/>
</dbReference>
<dbReference type="OrthoDB" id="3364905at2759"/>
<dbReference type="GeneID" id="37273381"/>
<feature type="compositionally biased region" description="Polar residues" evidence="1">
    <location>
        <begin position="109"/>
        <end position="128"/>
    </location>
</feature>
<keyword evidence="3" id="KW-1185">Reference proteome</keyword>
<dbReference type="Proteomes" id="UP000245946">
    <property type="component" value="Unassembled WGS sequence"/>
</dbReference>
<feature type="compositionally biased region" description="Low complexity" evidence="1">
    <location>
        <begin position="39"/>
        <end position="49"/>
    </location>
</feature>
<name>A0A316Z6N4_9BASI</name>
<reference evidence="2 3" key="1">
    <citation type="journal article" date="2018" name="Mol. Biol. Evol.">
        <title>Broad Genomic Sampling Reveals a Smut Pathogenic Ancestry of the Fungal Clade Ustilaginomycotina.</title>
        <authorList>
            <person name="Kijpornyongpan T."/>
            <person name="Mondo S.J."/>
            <person name="Barry K."/>
            <person name="Sandor L."/>
            <person name="Lee J."/>
            <person name="Lipzen A."/>
            <person name="Pangilinan J."/>
            <person name="LaButti K."/>
            <person name="Hainaut M."/>
            <person name="Henrissat B."/>
            <person name="Grigoriev I.V."/>
            <person name="Spatafora J.W."/>
            <person name="Aime M.C."/>
        </authorList>
    </citation>
    <scope>NUCLEOTIDE SEQUENCE [LARGE SCALE GENOMIC DNA]</scope>
    <source>
        <strain evidence="2 3">MCA 4186</strain>
    </source>
</reference>
<evidence type="ECO:0000313" key="2">
    <source>
        <dbReference type="EMBL" id="PWN96628.1"/>
    </source>
</evidence>
<dbReference type="AlphaFoldDB" id="A0A316Z6N4"/>
<evidence type="ECO:0000256" key="1">
    <source>
        <dbReference type="SAM" id="MobiDB-lite"/>
    </source>
</evidence>
<evidence type="ECO:0000313" key="3">
    <source>
        <dbReference type="Proteomes" id="UP000245946"/>
    </source>
</evidence>
<sequence length="459" mass="47461">MESPLLDPAFADDSLSDTQSIGSSRSNTPSRRRTRARSSRATTPGVGDSLGDELGGLSGGHSLGDELGAQSLGDELGAFAGQSLGDELSGGQSLGDELGGAATLGSDMPSGSRQPSAAHLENQSTASPRRSARGADAGSIRRAYRDNLSDDEASQTASHAESEALDAEQAELDEEYYSHASAALETSIASTNRFLASLKGISSSGGGAGASRRDDTAGLEAAAGAVVRLLRENTAEREAQVRELTDIVRELGRDHALCGIVDDDWVERGAEEDPLGFVGMRAGASSASLDLVAEEDDGLSTSDVEAAEGAEFAPVGPRAPAADQLAHLRLASGALIGSLQAMHEHTQVARAATSDAARRLRALKGVLVAWKTETEGVARSEAWIEADRLASASSKDDPVRNVQAWTAGQVERAQRAIAEAGARAQVLLQPVRCDGFDRLVAELPDGALDKLAGQAIASS</sequence>
<dbReference type="RefSeq" id="XP_025596907.1">
    <property type="nucleotide sequence ID" value="XM_025745837.1"/>
</dbReference>
<gene>
    <name evidence="2" type="ORF">FA09DRAFT_80046</name>
</gene>
<protein>
    <submittedName>
        <fullName evidence="2">Uncharacterized protein</fullName>
    </submittedName>
</protein>
<organism evidence="2 3">
    <name type="scientific">Tilletiopsis washingtonensis</name>
    <dbReference type="NCBI Taxonomy" id="58919"/>
    <lineage>
        <taxon>Eukaryota</taxon>
        <taxon>Fungi</taxon>
        <taxon>Dikarya</taxon>
        <taxon>Basidiomycota</taxon>
        <taxon>Ustilaginomycotina</taxon>
        <taxon>Exobasidiomycetes</taxon>
        <taxon>Entylomatales</taxon>
        <taxon>Entylomatales incertae sedis</taxon>
        <taxon>Tilletiopsis</taxon>
    </lineage>
</organism>
<feature type="compositionally biased region" description="Gly residues" evidence="1">
    <location>
        <begin position="53"/>
        <end position="62"/>
    </location>
</feature>
<feature type="region of interest" description="Disordered" evidence="1">
    <location>
        <begin position="81"/>
        <end position="167"/>
    </location>
</feature>
<feature type="region of interest" description="Disordered" evidence="1">
    <location>
        <begin position="1"/>
        <end position="69"/>
    </location>
</feature>
<proteinExistence type="predicted"/>
<accession>A0A316Z6N4</accession>